<dbReference type="NCBIfam" id="NF008712">
    <property type="entry name" value="PRK11715.1-1"/>
    <property type="match status" value="1"/>
</dbReference>
<dbReference type="RefSeq" id="WP_147208158.1">
    <property type="nucleotide sequence ID" value="NZ_VLJS01000024.1"/>
</dbReference>
<reference evidence="2 3" key="1">
    <citation type="submission" date="2019-07" db="EMBL/GenBank/DDBJ databases">
        <title>Genome sequencing of lignin-degrading bacterial isolates.</title>
        <authorList>
            <person name="Gladden J."/>
        </authorList>
    </citation>
    <scope>NUCLEOTIDE SEQUENCE [LARGE SCALE GENOMIC DNA]</scope>
    <source>
        <strain evidence="2 3">J19</strain>
    </source>
</reference>
<sequence length="452" mass="48347">MTSFRLLLRFLTVGALVLLLLVPLAMIRGLVQDRQIHRAAAVQRVAEGMAGPQRLAGPLRVVPWTATRRVSAAGADGRLELREETVSGYLVQAPATLHAGGVLLPEARRVGLYDVRVFRWQAELEATFEPLALPRVDGRRYGTPYLAFGLGDVRGLVGTPVLEVDGAAARLSAGTADLGGRLDGVHARLVPPAADARRLEPSRARLRMELAGTQSLAIVPVADSNEVRLRSAWPHPAFGGRFLPSQREVGAEGFSASWSVSSLASAARAQVLAAVADPATGQAASRPGAPADWDSLEVALVDPVDAHTRVDRATKYGVLFVVLTFVGFALLELVRGLRIHPLQYLMVGLALAVFFLLLLALSEHVAFGLAYLASAAACIGLQFAYVSGVLRSWWRAGVFAGLLSGLYGMLYSLLAAEDHALLMGSLLLFGVLALVMLVTRRIDWYERSASLG</sequence>
<feature type="transmembrane region" description="Helical" evidence="1">
    <location>
        <begin position="420"/>
        <end position="438"/>
    </location>
</feature>
<keyword evidence="1" id="KW-1133">Transmembrane helix</keyword>
<keyword evidence="1" id="KW-0472">Membrane</keyword>
<name>A0A562E404_9GAMM</name>
<dbReference type="InterPro" id="IPR010364">
    <property type="entry name" value="Uncharacterised_IM_CreD"/>
</dbReference>
<feature type="transmembrane region" description="Helical" evidence="1">
    <location>
        <begin position="316"/>
        <end position="334"/>
    </location>
</feature>
<organism evidence="2 3">
    <name type="scientific">Pseudoxanthomonas taiwanensis J19</name>
    <dbReference type="NCBI Taxonomy" id="935569"/>
    <lineage>
        <taxon>Bacteria</taxon>
        <taxon>Pseudomonadati</taxon>
        <taxon>Pseudomonadota</taxon>
        <taxon>Gammaproteobacteria</taxon>
        <taxon>Lysobacterales</taxon>
        <taxon>Lysobacteraceae</taxon>
        <taxon>Pseudoxanthomonas</taxon>
    </lineage>
</organism>
<dbReference type="GO" id="GO:0005886">
    <property type="term" value="C:plasma membrane"/>
    <property type="evidence" value="ECO:0007669"/>
    <property type="project" value="TreeGrafter"/>
</dbReference>
<accession>A0A562E404</accession>
<keyword evidence="3" id="KW-1185">Reference proteome</keyword>
<dbReference type="EMBL" id="VLJS01000024">
    <property type="protein sequence ID" value="TWH16551.1"/>
    <property type="molecule type" value="Genomic_DNA"/>
</dbReference>
<evidence type="ECO:0000313" key="3">
    <source>
        <dbReference type="Proteomes" id="UP000321583"/>
    </source>
</evidence>
<dbReference type="PANTHER" id="PTHR30092">
    <property type="entry name" value="INNER MEMBRANE PROTEIN CRED"/>
    <property type="match status" value="1"/>
</dbReference>
<feature type="transmembrane region" description="Helical" evidence="1">
    <location>
        <begin position="393"/>
        <end position="414"/>
    </location>
</feature>
<keyword evidence="1" id="KW-0812">Transmembrane</keyword>
<feature type="transmembrane region" description="Helical" evidence="1">
    <location>
        <begin position="367"/>
        <end position="386"/>
    </location>
</feature>
<evidence type="ECO:0000313" key="2">
    <source>
        <dbReference type="EMBL" id="TWH16551.1"/>
    </source>
</evidence>
<evidence type="ECO:0000256" key="1">
    <source>
        <dbReference type="SAM" id="Phobius"/>
    </source>
</evidence>
<dbReference type="Proteomes" id="UP000321583">
    <property type="component" value="Unassembled WGS sequence"/>
</dbReference>
<proteinExistence type="predicted"/>
<gene>
    <name evidence="2" type="ORF">L613_001200000160</name>
</gene>
<dbReference type="OrthoDB" id="9791851at2"/>
<dbReference type="Pfam" id="PF06123">
    <property type="entry name" value="CreD"/>
    <property type="match status" value="1"/>
</dbReference>
<comment type="caution">
    <text evidence="2">The sequence shown here is derived from an EMBL/GenBank/DDBJ whole genome shotgun (WGS) entry which is preliminary data.</text>
</comment>
<dbReference type="PIRSF" id="PIRSF004548">
    <property type="entry name" value="CreD"/>
    <property type="match status" value="1"/>
</dbReference>
<protein>
    <submittedName>
        <fullName evidence="2">Inner membrane protein</fullName>
    </submittedName>
</protein>
<feature type="transmembrane region" description="Helical" evidence="1">
    <location>
        <begin position="341"/>
        <end position="361"/>
    </location>
</feature>
<dbReference type="PANTHER" id="PTHR30092:SF0">
    <property type="entry name" value="INNER MEMBRANE PROTEIN CRED"/>
    <property type="match status" value="1"/>
</dbReference>
<dbReference type="AlphaFoldDB" id="A0A562E404"/>